<dbReference type="HOGENOM" id="CLU_080231_2_0_6"/>
<dbReference type="SMART" id="SM00091">
    <property type="entry name" value="PAS"/>
    <property type="match status" value="1"/>
</dbReference>
<dbReference type="InterPro" id="IPR035965">
    <property type="entry name" value="PAS-like_dom_sf"/>
</dbReference>
<dbReference type="PANTHER" id="PTHR47429:SF2">
    <property type="entry name" value="PROTEIN TWIN LOV 1"/>
    <property type="match status" value="1"/>
</dbReference>
<keyword evidence="1" id="KW-0285">Flavoprotein</keyword>
<reference evidence="6" key="1">
    <citation type="journal article" date="2012" name="PLoS ONE">
        <title>The success of Acinetobacter species; genetic, metabolic and virulence attributes.</title>
        <authorList>
            <person name="Peleg A.Y."/>
            <person name="de Breij A."/>
            <person name="Adams M.D."/>
            <person name="Cerqueira G.M."/>
            <person name="Mocali S."/>
            <person name="Galardini M."/>
            <person name="Nibbering P.H."/>
            <person name="Earl A.M."/>
            <person name="Ward D.V."/>
            <person name="Paterson D.L."/>
            <person name="Seifert H."/>
            <person name="Dijkshoorn L."/>
        </authorList>
    </citation>
    <scope>NUCLEOTIDE SEQUENCE [LARGE SCALE GENOMIC DNA]</scope>
    <source>
        <strain evidence="6">SH046</strain>
    </source>
</reference>
<dbReference type="NCBIfam" id="TIGR00229">
    <property type="entry name" value="sensory_box"/>
    <property type="match status" value="1"/>
</dbReference>
<dbReference type="PROSITE" id="PS50112">
    <property type="entry name" value="PAS"/>
    <property type="match status" value="1"/>
</dbReference>
<keyword evidence="2" id="KW-0288">FMN</keyword>
<feature type="domain" description="PAS" evidence="4">
    <location>
        <begin position="38"/>
        <end position="90"/>
    </location>
</feature>
<evidence type="ECO:0000256" key="2">
    <source>
        <dbReference type="ARBA" id="ARBA00022643"/>
    </source>
</evidence>
<dbReference type="SUPFAM" id="SSF55785">
    <property type="entry name" value="PYP-like sensor domain (PAS domain)"/>
    <property type="match status" value="1"/>
</dbReference>
<dbReference type="RefSeq" id="WP_005399625.1">
    <property type="nucleotide sequence ID" value="NZ_GG704964.1"/>
</dbReference>
<proteinExistence type="predicted"/>
<gene>
    <name evidence="5" type="ORF">HMPREF0016_00273</name>
</gene>
<evidence type="ECO:0000313" key="5">
    <source>
        <dbReference type="EMBL" id="EEY97190.1"/>
    </source>
</evidence>
<evidence type="ECO:0000256" key="1">
    <source>
        <dbReference type="ARBA" id="ARBA00022630"/>
    </source>
</evidence>
<protein>
    <recommendedName>
        <fullName evidence="4">PAS domain-containing protein</fullName>
    </recommendedName>
</protein>
<keyword evidence="3" id="KW-0157">Chromophore</keyword>
<dbReference type="EMBL" id="GG704964">
    <property type="protein sequence ID" value="EEY97190.1"/>
    <property type="molecule type" value="Genomic_DNA"/>
</dbReference>
<evidence type="ECO:0000313" key="6">
    <source>
        <dbReference type="Proteomes" id="UP000012047"/>
    </source>
</evidence>
<dbReference type="Proteomes" id="UP000012047">
    <property type="component" value="Unassembled WGS sequence"/>
</dbReference>
<dbReference type="Pfam" id="PF13426">
    <property type="entry name" value="PAS_9"/>
    <property type="match status" value="1"/>
</dbReference>
<accession>D0S9V3</accession>
<dbReference type="CDD" id="cd00130">
    <property type="entry name" value="PAS"/>
    <property type="match status" value="1"/>
</dbReference>
<name>D0S9V3_ACIJO</name>
<dbReference type="eggNOG" id="COG3706">
    <property type="taxonomic scope" value="Bacteria"/>
</dbReference>
<dbReference type="Gene3D" id="3.30.450.20">
    <property type="entry name" value="PAS domain"/>
    <property type="match status" value="1"/>
</dbReference>
<evidence type="ECO:0000256" key="3">
    <source>
        <dbReference type="ARBA" id="ARBA00022991"/>
    </source>
</evidence>
<dbReference type="InterPro" id="IPR000014">
    <property type="entry name" value="PAS"/>
</dbReference>
<evidence type="ECO:0000259" key="4">
    <source>
        <dbReference type="PROSITE" id="PS50112"/>
    </source>
</evidence>
<dbReference type="AlphaFoldDB" id="D0S9V3"/>
<dbReference type="PANTHER" id="PTHR47429">
    <property type="entry name" value="PROTEIN TWIN LOV 1"/>
    <property type="match status" value="1"/>
</dbReference>
<organism evidence="5 6">
    <name type="scientific">Acinetobacter johnsonii SH046</name>
    <dbReference type="NCBI Taxonomy" id="575586"/>
    <lineage>
        <taxon>Bacteria</taxon>
        <taxon>Pseudomonadati</taxon>
        <taxon>Pseudomonadota</taxon>
        <taxon>Gammaproteobacteria</taxon>
        <taxon>Moraxellales</taxon>
        <taxon>Moraxellaceae</taxon>
        <taxon>Acinetobacter</taxon>
    </lineage>
</organism>
<sequence>MPQYSEHKKLTATELNSLMAMAIQQSFNAIVITDACFNNKGPHILFCNPAFCEMTGYSEEELIGQSPRILQGPETDLTVIQELKDCISNGLFFHNHTINYRKDKTPYDVEWNISPRLCCTKIS</sequence>